<feature type="compositionally biased region" description="Low complexity" evidence="1">
    <location>
        <begin position="310"/>
        <end position="319"/>
    </location>
</feature>
<evidence type="ECO:0008006" key="4">
    <source>
        <dbReference type="Google" id="ProtNLM"/>
    </source>
</evidence>
<dbReference type="InterPro" id="IPR011050">
    <property type="entry name" value="Pectin_lyase_fold/virulence"/>
</dbReference>
<proteinExistence type="predicted"/>
<protein>
    <recommendedName>
        <fullName evidence="4">Right handed beta helix region</fullName>
    </recommendedName>
</protein>
<comment type="caution">
    <text evidence="2">The sequence shown here is derived from an EMBL/GenBank/DDBJ whole genome shotgun (WGS) entry which is preliminary data.</text>
</comment>
<sequence>MSNRENENESRWDSVFDRRSYLKSVAGVGAAVAMSSGVTAQTDTDYEEVVVDSNDSVTYRVGDGETLENLLIDISAQNAKFYIRANGRDWTVRNIGIKGTWDDDKKEEPFIVSVSSDGTGVVENFYWADGTAPFDRQRTYGGAATGCYVANAHSGTLIMENLNLQGFSDNGVYGSSPGDLPSHSSGGGGGGEVIIKNSYAANCAPAGFRLGSDGSRLENCVVTNCTRNYWGFYHDTKVVDCDLSNSSQHGDIAVSDSYWDHAATVTAENAYFETTAKHGTNGRVIGTSAERTPRTRPDQVEGVPLTPEEAASGSSSAQPSSPPTSDEDDETDAADEHLLAFVTDPDAQYASYELTAKEAAEFATAPYNSPSGSQIESGSSNDTIEEKDGVYHVSGVTGGGYGDAYRVQGPVTSINIDQPDVMWVELDGEKHSPEEIIDKTASNDDGEQDTGSDSPSNAIVIDGTETDGSSSYRFVVSGSVEKASYQDASIDDSDSIDGTAVEGTVDGWKDAYWFSGDVTDFWLNGDALVDVEYDAR</sequence>
<dbReference type="PROSITE" id="PS51318">
    <property type="entry name" value="TAT"/>
    <property type="match status" value="1"/>
</dbReference>
<dbReference type="SUPFAM" id="SSF51126">
    <property type="entry name" value="Pectin lyase-like"/>
    <property type="match status" value="1"/>
</dbReference>
<evidence type="ECO:0000256" key="1">
    <source>
        <dbReference type="SAM" id="MobiDB-lite"/>
    </source>
</evidence>
<feature type="region of interest" description="Disordered" evidence="1">
    <location>
        <begin position="281"/>
        <end position="332"/>
    </location>
</feature>
<name>A0ABD6BID5_9EURY</name>
<keyword evidence="3" id="KW-1185">Reference proteome</keyword>
<dbReference type="InterPro" id="IPR006311">
    <property type="entry name" value="TAT_signal"/>
</dbReference>
<evidence type="ECO:0000313" key="2">
    <source>
        <dbReference type="EMBL" id="MFD1564317.1"/>
    </source>
</evidence>
<dbReference type="AlphaFoldDB" id="A0ABD6BID5"/>
<dbReference type="EMBL" id="JBHUDI010000006">
    <property type="protein sequence ID" value="MFD1564317.1"/>
    <property type="molecule type" value="Genomic_DNA"/>
</dbReference>
<reference evidence="2 3" key="1">
    <citation type="journal article" date="2019" name="Int. J. Syst. Evol. Microbiol.">
        <title>The Global Catalogue of Microorganisms (GCM) 10K type strain sequencing project: providing services to taxonomists for standard genome sequencing and annotation.</title>
        <authorList>
            <consortium name="The Broad Institute Genomics Platform"/>
            <consortium name="The Broad Institute Genome Sequencing Center for Infectious Disease"/>
            <person name="Wu L."/>
            <person name="Ma J."/>
        </authorList>
    </citation>
    <scope>NUCLEOTIDE SEQUENCE [LARGE SCALE GENOMIC DNA]</scope>
    <source>
        <strain evidence="2 3">CGMCC 1.12230</strain>
    </source>
</reference>
<dbReference type="Proteomes" id="UP001597076">
    <property type="component" value="Unassembled WGS sequence"/>
</dbReference>
<organism evidence="2 3">
    <name type="scientific">Haloarchaeobius amylolyticus</name>
    <dbReference type="NCBI Taxonomy" id="1198296"/>
    <lineage>
        <taxon>Archaea</taxon>
        <taxon>Methanobacteriati</taxon>
        <taxon>Methanobacteriota</taxon>
        <taxon>Stenosarchaea group</taxon>
        <taxon>Halobacteria</taxon>
        <taxon>Halobacteriales</taxon>
        <taxon>Halorubellaceae</taxon>
        <taxon>Haloarchaeobius</taxon>
    </lineage>
</organism>
<feature type="region of interest" description="Disordered" evidence="1">
    <location>
        <begin position="434"/>
        <end position="468"/>
    </location>
</feature>
<gene>
    <name evidence="2" type="ORF">ACFR99_12235</name>
</gene>
<evidence type="ECO:0000313" key="3">
    <source>
        <dbReference type="Proteomes" id="UP001597076"/>
    </source>
</evidence>
<accession>A0ABD6BID5</accession>